<protein>
    <submittedName>
        <fullName evidence="2">F-box protein</fullName>
    </submittedName>
</protein>
<proteinExistence type="predicted"/>
<evidence type="ECO:0000313" key="2">
    <source>
        <dbReference type="EMBL" id="KAF5187797.1"/>
    </source>
</evidence>
<evidence type="ECO:0000259" key="1">
    <source>
        <dbReference type="PROSITE" id="PS50181"/>
    </source>
</evidence>
<sequence length="212" mass="24842">MDRISYLPDPIRSHIVSFLPFKDAIRTSILSQQWRHVCSSLSNLDFRQIEHIKYDGREGVERFKSIIDRTLILHDGLDIQKFCLKIRLAEDDPIFLLHINAWIIFALRHNVKKLDLDIVNLDEDLVQLQLPCALFTCPTLVSFTFYVVDLKFPAVIRFPVLKKLKLYEITFPNEYLTDKLFSDCCCPMLNDLLIKYCYLQNLTELNISLSCL</sequence>
<dbReference type="Proteomes" id="UP000554482">
    <property type="component" value="Unassembled WGS sequence"/>
</dbReference>
<dbReference type="InterPro" id="IPR001810">
    <property type="entry name" value="F-box_dom"/>
</dbReference>
<accession>A0A7J6VST2</accession>
<dbReference type="AlphaFoldDB" id="A0A7J6VST2"/>
<name>A0A7J6VST2_THATH</name>
<dbReference type="OrthoDB" id="612216at2759"/>
<dbReference type="Pfam" id="PF24758">
    <property type="entry name" value="LRR_At5g56370"/>
    <property type="match status" value="1"/>
</dbReference>
<dbReference type="CDD" id="cd22160">
    <property type="entry name" value="F-box_AtFBL13-like"/>
    <property type="match status" value="1"/>
</dbReference>
<dbReference type="InterPro" id="IPR053781">
    <property type="entry name" value="F-box_AtFBL13-like"/>
</dbReference>
<dbReference type="InterPro" id="IPR036047">
    <property type="entry name" value="F-box-like_dom_sf"/>
</dbReference>
<dbReference type="PANTHER" id="PTHR31293">
    <property type="entry name" value="RNI-LIKE SUPERFAMILY PROTEIN"/>
    <property type="match status" value="1"/>
</dbReference>
<dbReference type="Gene3D" id="1.20.1280.50">
    <property type="match status" value="1"/>
</dbReference>
<evidence type="ECO:0000313" key="3">
    <source>
        <dbReference type="Proteomes" id="UP000554482"/>
    </source>
</evidence>
<dbReference type="PROSITE" id="PS50181">
    <property type="entry name" value="FBOX"/>
    <property type="match status" value="1"/>
</dbReference>
<dbReference type="Pfam" id="PF00646">
    <property type="entry name" value="F-box"/>
    <property type="match status" value="1"/>
</dbReference>
<dbReference type="SUPFAM" id="SSF81383">
    <property type="entry name" value="F-box domain"/>
    <property type="match status" value="1"/>
</dbReference>
<dbReference type="EMBL" id="JABWDY010027557">
    <property type="protein sequence ID" value="KAF5187797.1"/>
    <property type="molecule type" value="Genomic_DNA"/>
</dbReference>
<dbReference type="InterPro" id="IPR055294">
    <property type="entry name" value="FBL60-like"/>
</dbReference>
<comment type="caution">
    <text evidence="2">The sequence shown here is derived from an EMBL/GenBank/DDBJ whole genome shotgun (WGS) entry which is preliminary data.</text>
</comment>
<dbReference type="PANTHER" id="PTHR31293:SF12">
    <property type="entry name" value="RNI-LIKE SUPERFAMILY PROTEIN"/>
    <property type="match status" value="1"/>
</dbReference>
<keyword evidence="3" id="KW-1185">Reference proteome</keyword>
<feature type="domain" description="F-box" evidence="1">
    <location>
        <begin position="1"/>
        <end position="49"/>
    </location>
</feature>
<reference evidence="2 3" key="1">
    <citation type="submission" date="2020-06" db="EMBL/GenBank/DDBJ databases">
        <title>Transcriptomic and genomic resources for Thalictrum thalictroides and T. hernandezii: Facilitating candidate gene discovery in an emerging model plant lineage.</title>
        <authorList>
            <person name="Arias T."/>
            <person name="Riano-Pachon D.M."/>
            <person name="Di Stilio V.S."/>
        </authorList>
    </citation>
    <scope>NUCLEOTIDE SEQUENCE [LARGE SCALE GENOMIC DNA]</scope>
    <source>
        <strain evidence="3">cv. WT478/WT964</strain>
        <tissue evidence="2">Leaves</tissue>
    </source>
</reference>
<gene>
    <name evidence="2" type="ORF">FRX31_022615</name>
</gene>
<dbReference type="InterPro" id="IPR055411">
    <property type="entry name" value="LRR_FXL15/At3g58940/PEG3-like"/>
</dbReference>
<organism evidence="2 3">
    <name type="scientific">Thalictrum thalictroides</name>
    <name type="common">Rue-anemone</name>
    <name type="synonym">Anemone thalictroides</name>
    <dbReference type="NCBI Taxonomy" id="46969"/>
    <lineage>
        <taxon>Eukaryota</taxon>
        <taxon>Viridiplantae</taxon>
        <taxon>Streptophyta</taxon>
        <taxon>Embryophyta</taxon>
        <taxon>Tracheophyta</taxon>
        <taxon>Spermatophyta</taxon>
        <taxon>Magnoliopsida</taxon>
        <taxon>Ranunculales</taxon>
        <taxon>Ranunculaceae</taxon>
        <taxon>Thalictroideae</taxon>
        <taxon>Thalictrum</taxon>
    </lineage>
</organism>